<dbReference type="Proteomes" id="UP000036367">
    <property type="component" value="Unassembled WGS sequence"/>
</dbReference>
<reference evidence="2" key="1">
    <citation type="submission" date="2015-05" db="EMBL/GenBank/DDBJ databases">
        <title>Permanent draft genome of Rhodopirellula islandicus K833.</title>
        <authorList>
            <person name="Kizina J."/>
            <person name="Richter M."/>
            <person name="Glockner F.O."/>
            <person name="Harder J."/>
        </authorList>
    </citation>
    <scope>NUCLEOTIDE SEQUENCE [LARGE SCALE GENOMIC DNA]</scope>
    <source>
        <strain evidence="2">K833</strain>
    </source>
</reference>
<evidence type="ECO:0000313" key="3">
    <source>
        <dbReference type="Proteomes" id="UP000036367"/>
    </source>
</evidence>
<evidence type="ECO:0000313" key="2">
    <source>
        <dbReference type="EMBL" id="KLU06997.1"/>
    </source>
</evidence>
<protein>
    <submittedName>
        <fullName evidence="2">Uncharacterized protein</fullName>
    </submittedName>
</protein>
<sequence>MQQLSAMECRREHIEIPDELIRKLSHSDNLSRGHHARPFPTPRRKHHDW</sequence>
<gene>
    <name evidence="2" type="ORF">RISK_000798</name>
</gene>
<dbReference type="AlphaFoldDB" id="A0A0J1BKF6"/>
<accession>A0A0J1BKF6</accession>
<evidence type="ECO:0000256" key="1">
    <source>
        <dbReference type="SAM" id="MobiDB-lite"/>
    </source>
</evidence>
<organism evidence="2 3">
    <name type="scientific">Rhodopirellula islandica</name>
    <dbReference type="NCBI Taxonomy" id="595434"/>
    <lineage>
        <taxon>Bacteria</taxon>
        <taxon>Pseudomonadati</taxon>
        <taxon>Planctomycetota</taxon>
        <taxon>Planctomycetia</taxon>
        <taxon>Pirellulales</taxon>
        <taxon>Pirellulaceae</taxon>
        <taxon>Rhodopirellula</taxon>
    </lineage>
</organism>
<feature type="compositionally biased region" description="Basic residues" evidence="1">
    <location>
        <begin position="32"/>
        <end position="49"/>
    </location>
</feature>
<comment type="caution">
    <text evidence="2">The sequence shown here is derived from an EMBL/GenBank/DDBJ whole genome shotgun (WGS) entry which is preliminary data.</text>
</comment>
<keyword evidence="3" id="KW-1185">Reference proteome</keyword>
<feature type="region of interest" description="Disordered" evidence="1">
    <location>
        <begin position="25"/>
        <end position="49"/>
    </location>
</feature>
<name>A0A0J1BKF6_RHOIS</name>
<dbReference type="PATRIC" id="fig|595434.4.peg.774"/>
<dbReference type="STRING" id="595434.RISK_000798"/>
<proteinExistence type="predicted"/>
<dbReference type="EMBL" id="LECT01000007">
    <property type="protein sequence ID" value="KLU06997.1"/>
    <property type="molecule type" value="Genomic_DNA"/>
</dbReference>